<dbReference type="SUPFAM" id="SSF53613">
    <property type="entry name" value="Ribokinase-like"/>
    <property type="match status" value="1"/>
</dbReference>
<evidence type="ECO:0000259" key="3">
    <source>
        <dbReference type="Pfam" id="PF00294"/>
    </source>
</evidence>
<reference evidence="4" key="1">
    <citation type="submission" date="2020-05" db="EMBL/GenBank/DDBJ databases">
        <authorList>
            <person name="Chiriac C."/>
            <person name="Salcher M."/>
            <person name="Ghai R."/>
            <person name="Kavagutti S V."/>
        </authorList>
    </citation>
    <scope>NUCLEOTIDE SEQUENCE</scope>
</reference>
<dbReference type="EMBL" id="CAFABI010000001">
    <property type="protein sequence ID" value="CAB4817787.1"/>
    <property type="molecule type" value="Genomic_DNA"/>
</dbReference>
<dbReference type="InterPro" id="IPR011611">
    <property type="entry name" value="PfkB_dom"/>
</dbReference>
<dbReference type="PANTHER" id="PTHR10584:SF166">
    <property type="entry name" value="RIBOKINASE"/>
    <property type="match status" value="1"/>
</dbReference>
<evidence type="ECO:0000313" key="6">
    <source>
        <dbReference type="EMBL" id="CAB5046837.1"/>
    </source>
</evidence>
<dbReference type="AlphaFoldDB" id="A0A6J6QT29"/>
<sequence>MLKVLCIGDVMLDVIALVPAAITYGSDNPSQVSTHSGGAAGNVASWVKASGVDSHVVARVGNDAAGIAVLADLDHLGVTHSSEVIDGVRTGVVVILVDPSGERTMFPETAANAGLSVRDLPALDGFGAVYLSGYALLNLRSRPGVLEMISEIARRNIPIFFDPTTIGGMNQASIEEVRGWLPMMDTLIMNEEEALFLAGNENVEEALDLLLAYSPTVVIKRGSLGAIGKSRNSHSLSLPAISAKLVDSTGAGDSFAGGYIAQWLRDRDLNKCMSAGIRVAATCVAIVGARPHVTTVI</sequence>
<dbReference type="Pfam" id="PF00294">
    <property type="entry name" value="PfkB"/>
    <property type="match status" value="1"/>
</dbReference>
<keyword evidence="2" id="KW-0418">Kinase</keyword>
<dbReference type="PROSITE" id="PS00583">
    <property type="entry name" value="PFKB_KINASES_1"/>
    <property type="match status" value="1"/>
</dbReference>
<evidence type="ECO:0000256" key="1">
    <source>
        <dbReference type="ARBA" id="ARBA00022679"/>
    </source>
</evidence>
<dbReference type="PANTHER" id="PTHR10584">
    <property type="entry name" value="SUGAR KINASE"/>
    <property type="match status" value="1"/>
</dbReference>
<dbReference type="InterPro" id="IPR002173">
    <property type="entry name" value="Carboh/pur_kinase_PfkB_CS"/>
</dbReference>
<evidence type="ECO:0000256" key="2">
    <source>
        <dbReference type="ARBA" id="ARBA00022777"/>
    </source>
</evidence>
<gene>
    <name evidence="4" type="ORF">UFOPK2646_01168</name>
    <name evidence="5" type="ORF">UFOPK3197_00006</name>
    <name evidence="6" type="ORF">UFOPK4265_00199</name>
</gene>
<name>A0A6J6QT29_9ZZZZ</name>
<evidence type="ECO:0000313" key="5">
    <source>
        <dbReference type="EMBL" id="CAB4817787.1"/>
    </source>
</evidence>
<dbReference type="EMBL" id="CAFBQK010000014">
    <property type="protein sequence ID" value="CAB5046837.1"/>
    <property type="molecule type" value="Genomic_DNA"/>
</dbReference>
<protein>
    <submittedName>
        <fullName evidence="4">Unannotated protein</fullName>
    </submittedName>
</protein>
<accession>A0A6J6QT29</accession>
<evidence type="ECO:0000313" key="4">
    <source>
        <dbReference type="EMBL" id="CAB4714910.1"/>
    </source>
</evidence>
<dbReference type="Gene3D" id="3.40.1190.20">
    <property type="match status" value="1"/>
</dbReference>
<feature type="domain" description="Carbohydrate kinase PfkB" evidence="3">
    <location>
        <begin position="1"/>
        <end position="290"/>
    </location>
</feature>
<organism evidence="4">
    <name type="scientific">freshwater metagenome</name>
    <dbReference type="NCBI Taxonomy" id="449393"/>
    <lineage>
        <taxon>unclassified sequences</taxon>
        <taxon>metagenomes</taxon>
        <taxon>ecological metagenomes</taxon>
    </lineage>
</organism>
<keyword evidence="1" id="KW-0808">Transferase</keyword>
<dbReference type="EMBL" id="CAEZYB010000176">
    <property type="protein sequence ID" value="CAB4714910.1"/>
    <property type="molecule type" value="Genomic_DNA"/>
</dbReference>
<dbReference type="InterPro" id="IPR029056">
    <property type="entry name" value="Ribokinase-like"/>
</dbReference>
<dbReference type="GO" id="GO:0016301">
    <property type="term" value="F:kinase activity"/>
    <property type="evidence" value="ECO:0007669"/>
    <property type="project" value="UniProtKB-KW"/>
</dbReference>
<dbReference type="PROSITE" id="PS00584">
    <property type="entry name" value="PFKB_KINASES_2"/>
    <property type="match status" value="1"/>
</dbReference>
<proteinExistence type="predicted"/>